<evidence type="ECO:0000256" key="2">
    <source>
        <dbReference type="ARBA" id="ARBA00022737"/>
    </source>
</evidence>
<keyword evidence="2" id="KW-0677">Repeat</keyword>
<evidence type="ECO:0000256" key="1">
    <source>
        <dbReference type="ARBA" id="ARBA00007662"/>
    </source>
</evidence>
<dbReference type="PROSITE" id="PS50084">
    <property type="entry name" value="KH_TYPE_1"/>
    <property type="match status" value="1"/>
</dbReference>
<evidence type="ECO:0000256" key="3">
    <source>
        <dbReference type="PROSITE-ProRule" id="PRU00117"/>
    </source>
</evidence>
<evidence type="ECO:0000259" key="5">
    <source>
        <dbReference type="PROSITE" id="PS50105"/>
    </source>
</evidence>
<dbReference type="SUPFAM" id="SSF47769">
    <property type="entry name" value="SAM/Pointed domain"/>
    <property type="match status" value="1"/>
</dbReference>
<dbReference type="Gene3D" id="3.30.310.270">
    <property type="match status" value="1"/>
</dbReference>
<dbReference type="InterPro" id="IPR013761">
    <property type="entry name" value="SAM/pointed_sf"/>
</dbReference>
<sequence>MSEEERDIDTPSSDAKSSSIQNYDDQVEEKIQVDRKRLEAMITGQPVCGFANPPQAEEFFRKVAQCTGAEIYWPSRLKVGAKTKKDPFVKVSGLPAQVEGARQMINTYLKIKRDRVTLKIEIHHSEHSKIIGRQGRNTQDIMRETMCHIHFPDSNKNHEAEKNDQVSISGSVEQVECARKWLRDLTPLSVTFDLPNRPYQAVHDVQKSVGTRGIYITFRENYDGHLTCLIKGTQQYEAAIIKAVAETVKLFQCSVNTICKTILTVHSSLQNIFKNDSSLQQLAAQTGTSIQSSLNDADEVNIQITGPVFGILHARRSLIGLLPVSIHFDRVVEPSCDLFDKHIIEATYGVTISEKWRKYQGSSKLIVAVGTERYVSDLFRVRERVLNILPETRINAQEHFDENRLCNSQLVSDSLNLGTLYSNNVCDQQKNTLSSQKKTDPSFSLNIFRDVNTMCTANDTSLDLADALIDRSITSKSCQQDNYSQKTPDPTYSPIAHSVLVGAKRIDEKRLMMTSNNAFLFDRLAIYDPSVTPVRQPTDFWAGYGFSNSLPAEVLKTGLGFYDGAIKSQYDGRAMHSGQDSKIGDTTVTVQPQLTNGLSSVLEEEEFNANSNSNSNSFLNSSSFQNFQRLQQPCPCQTKKSFSASTSVFDIGNDVKWDIRVFVDPAMVLAQLGCTEYLPQFREQEVTIKIVSMNSFNIIPIDMEAFLLLDEKSLQDIGVSTIGARKKLFNAIISRYFTIKNPYL</sequence>
<feature type="region of interest" description="Disordered" evidence="4">
    <location>
        <begin position="1"/>
        <end position="26"/>
    </location>
</feature>
<dbReference type="PROSITE" id="PS50105">
    <property type="entry name" value="SAM_DOMAIN"/>
    <property type="match status" value="1"/>
</dbReference>
<dbReference type="InterPro" id="IPR047554">
    <property type="entry name" value="BICC1_KH-I_rpt2"/>
</dbReference>
<dbReference type="Gene3D" id="1.10.150.50">
    <property type="entry name" value="Transcription Factor, Ets-1"/>
    <property type="match status" value="1"/>
</dbReference>
<protein>
    <submittedName>
        <fullName evidence="7">SAM domain-containing protein</fullName>
    </submittedName>
</protein>
<dbReference type="WBParaSite" id="SMUV_0000543101-mRNA-1">
    <property type="protein sequence ID" value="SMUV_0000543101-mRNA-1"/>
    <property type="gene ID" value="SMUV_0000543101"/>
</dbReference>
<dbReference type="GO" id="GO:0003723">
    <property type="term" value="F:RNA binding"/>
    <property type="evidence" value="ECO:0007669"/>
    <property type="project" value="UniProtKB-UniRule"/>
</dbReference>
<evidence type="ECO:0000313" key="6">
    <source>
        <dbReference type="Proteomes" id="UP000046393"/>
    </source>
</evidence>
<dbReference type="CDD" id="cd22421">
    <property type="entry name" value="KH-I_BICC1_rpt2"/>
    <property type="match status" value="1"/>
</dbReference>
<comment type="similarity">
    <text evidence="1">Belongs to the BicC family.</text>
</comment>
<dbReference type="PANTHER" id="PTHR10627">
    <property type="entry name" value="SCP160"/>
    <property type="match status" value="1"/>
</dbReference>
<dbReference type="Pfam" id="PF00013">
    <property type="entry name" value="KH_1"/>
    <property type="match status" value="1"/>
</dbReference>
<dbReference type="Proteomes" id="UP000046393">
    <property type="component" value="Unplaced"/>
</dbReference>
<dbReference type="AlphaFoldDB" id="A0A0N5ALL0"/>
<dbReference type="PANTHER" id="PTHR10627:SF69">
    <property type="entry name" value="PROTEIN BICAUDAL C"/>
    <property type="match status" value="1"/>
</dbReference>
<evidence type="ECO:0000256" key="4">
    <source>
        <dbReference type="SAM" id="MobiDB-lite"/>
    </source>
</evidence>
<dbReference type="InterPro" id="IPR004087">
    <property type="entry name" value="KH_dom"/>
</dbReference>
<keyword evidence="6" id="KW-1185">Reference proteome</keyword>
<name>A0A0N5ALL0_9BILA</name>
<reference evidence="7" key="1">
    <citation type="submission" date="2016-04" db="UniProtKB">
        <authorList>
            <consortium name="WormBaseParasite"/>
        </authorList>
    </citation>
    <scope>IDENTIFICATION</scope>
</reference>
<feature type="compositionally biased region" description="Polar residues" evidence="4">
    <location>
        <begin position="10"/>
        <end position="24"/>
    </location>
</feature>
<dbReference type="InterPro" id="IPR036612">
    <property type="entry name" value="KH_dom_type_1_sf"/>
</dbReference>
<dbReference type="Pfam" id="PF24234">
    <property type="entry name" value="KH_BICC1_1st"/>
    <property type="match status" value="1"/>
</dbReference>
<proteinExistence type="inferred from homology"/>
<accession>A0A0N5ALL0</accession>
<dbReference type="STRING" id="451379.A0A0N5ALL0"/>
<dbReference type="InterPro" id="IPR004088">
    <property type="entry name" value="KH_dom_type_1"/>
</dbReference>
<evidence type="ECO:0000313" key="7">
    <source>
        <dbReference type="WBParaSite" id="SMUV_0000543101-mRNA-1"/>
    </source>
</evidence>
<keyword evidence="3" id="KW-0694">RNA-binding</keyword>
<dbReference type="SUPFAM" id="SSF54791">
    <property type="entry name" value="Eukaryotic type KH-domain (KH-domain type I)"/>
    <property type="match status" value="1"/>
</dbReference>
<organism evidence="6 7">
    <name type="scientific">Syphacia muris</name>
    <dbReference type="NCBI Taxonomy" id="451379"/>
    <lineage>
        <taxon>Eukaryota</taxon>
        <taxon>Metazoa</taxon>
        <taxon>Ecdysozoa</taxon>
        <taxon>Nematoda</taxon>
        <taxon>Chromadorea</taxon>
        <taxon>Rhabditida</taxon>
        <taxon>Spirurina</taxon>
        <taxon>Oxyuridomorpha</taxon>
        <taxon>Oxyuroidea</taxon>
        <taxon>Oxyuridae</taxon>
        <taxon>Syphacia</taxon>
    </lineage>
</organism>
<dbReference type="InterPro" id="IPR001660">
    <property type="entry name" value="SAM"/>
</dbReference>
<dbReference type="GO" id="GO:0005737">
    <property type="term" value="C:cytoplasm"/>
    <property type="evidence" value="ECO:0007669"/>
    <property type="project" value="TreeGrafter"/>
</dbReference>
<dbReference type="InterPro" id="IPR047549">
    <property type="entry name" value="BICC1_KH-I_rpt1"/>
</dbReference>
<feature type="domain" description="SAM" evidence="5">
    <location>
        <begin position="657"/>
        <end position="732"/>
    </location>
</feature>
<dbReference type="SMART" id="SM00322">
    <property type="entry name" value="KH"/>
    <property type="match status" value="2"/>
</dbReference>